<sequence>MTAAPCSFSKKNGPMMPPDQNPPVTEMKMSFVRKDDFSIKILIFNQALFSPLVYSVAQSTIAIKGMLLRKFERVYGFPNVISTIDGIHIKICAPKEDPDLYINRKGFHSMNVQVVCESHELFIYCYAGYVGSVHDTKVFRNSPVTNFLQLSQTYFPNNSHIIGDAAISIHILCVLHNRPHICILQNDILELTDI</sequence>
<feature type="domain" description="DDE Tnp4" evidence="4">
    <location>
        <begin position="84"/>
        <end position="168"/>
    </location>
</feature>
<evidence type="ECO:0000256" key="2">
    <source>
        <dbReference type="ARBA" id="ARBA00022723"/>
    </source>
</evidence>
<evidence type="ECO:0000313" key="6">
    <source>
        <dbReference type="Proteomes" id="UP000005205"/>
    </source>
</evidence>
<accession>A0A158NS74</accession>
<proteinExistence type="predicted"/>
<reference evidence="5" key="2">
    <citation type="submission" date="2016-04" db="UniProtKB">
        <authorList>
            <consortium name="EnsemblMetazoa"/>
        </authorList>
    </citation>
    <scope>IDENTIFICATION</scope>
</reference>
<keyword evidence="2" id="KW-0479">Metal-binding</keyword>
<evidence type="ECO:0000256" key="3">
    <source>
        <dbReference type="SAM" id="MobiDB-lite"/>
    </source>
</evidence>
<dbReference type="OrthoDB" id="2668416at2759"/>
<evidence type="ECO:0000256" key="1">
    <source>
        <dbReference type="ARBA" id="ARBA00001968"/>
    </source>
</evidence>
<dbReference type="AlphaFoldDB" id="A0A158NS74"/>
<protein>
    <recommendedName>
        <fullName evidence="4">DDE Tnp4 domain-containing protein</fullName>
    </recommendedName>
</protein>
<feature type="region of interest" description="Disordered" evidence="3">
    <location>
        <begin position="1"/>
        <end position="22"/>
    </location>
</feature>
<dbReference type="InterPro" id="IPR027806">
    <property type="entry name" value="HARBI1_dom"/>
</dbReference>
<dbReference type="KEGG" id="acep:105623604"/>
<dbReference type="InParanoid" id="A0A158NS74"/>
<keyword evidence="6" id="KW-1185">Reference proteome</keyword>
<dbReference type="EnsemblMetazoa" id="XM_012204992.1">
    <property type="protein sequence ID" value="XP_012060382.1"/>
    <property type="gene ID" value="LOC105623604"/>
</dbReference>
<evidence type="ECO:0000259" key="4">
    <source>
        <dbReference type="Pfam" id="PF13359"/>
    </source>
</evidence>
<dbReference type="Proteomes" id="UP000005205">
    <property type="component" value="Unassembled WGS sequence"/>
</dbReference>
<dbReference type="EMBL" id="ADTU01024558">
    <property type="status" value="NOT_ANNOTATED_CDS"/>
    <property type="molecule type" value="Genomic_DNA"/>
</dbReference>
<name>A0A158NS74_ATTCE</name>
<reference evidence="6" key="1">
    <citation type="journal article" date="2011" name="PLoS Genet.">
        <title>The genome sequence of the leaf-cutter ant Atta cephalotes reveals insights into its obligate symbiotic lifestyle.</title>
        <authorList>
            <person name="Suen G."/>
            <person name="Teiling C."/>
            <person name="Li L."/>
            <person name="Holt C."/>
            <person name="Abouheif E."/>
            <person name="Bornberg-Bauer E."/>
            <person name="Bouffard P."/>
            <person name="Caldera E.J."/>
            <person name="Cash E."/>
            <person name="Cavanaugh A."/>
            <person name="Denas O."/>
            <person name="Elhaik E."/>
            <person name="Fave M.J."/>
            <person name="Gadau J."/>
            <person name="Gibson J.D."/>
            <person name="Graur D."/>
            <person name="Grubbs K.J."/>
            <person name="Hagen D.E."/>
            <person name="Harkins T.T."/>
            <person name="Helmkampf M."/>
            <person name="Hu H."/>
            <person name="Johnson B.R."/>
            <person name="Kim J."/>
            <person name="Marsh S.E."/>
            <person name="Moeller J.A."/>
            <person name="Munoz-Torres M.C."/>
            <person name="Murphy M.C."/>
            <person name="Naughton M.C."/>
            <person name="Nigam S."/>
            <person name="Overson R."/>
            <person name="Rajakumar R."/>
            <person name="Reese J.T."/>
            <person name="Scott J.J."/>
            <person name="Smith C.R."/>
            <person name="Tao S."/>
            <person name="Tsutsui N.D."/>
            <person name="Viljakainen L."/>
            <person name="Wissler L."/>
            <person name="Yandell M.D."/>
            <person name="Zimmer F."/>
            <person name="Taylor J."/>
            <person name="Slater S.C."/>
            <person name="Clifton S.W."/>
            <person name="Warren W.C."/>
            <person name="Elsik C.G."/>
            <person name="Smith C.D."/>
            <person name="Weinstock G.M."/>
            <person name="Gerardo N.M."/>
            <person name="Currie C.R."/>
        </authorList>
    </citation>
    <scope>NUCLEOTIDE SEQUENCE [LARGE SCALE GENOMIC DNA]</scope>
</reference>
<evidence type="ECO:0000313" key="5">
    <source>
        <dbReference type="EnsemblMetazoa" id="XP_012060382.1"/>
    </source>
</evidence>
<comment type="cofactor">
    <cofactor evidence="1">
        <name>a divalent metal cation</name>
        <dbReference type="ChEBI" id="CHEBI:60240"/>
    </cofactor>
</comment>
<dbReference type="Pfam" id="PF13359">
    <property type="entry name" value="DDE_Tnp_4"/>
    <property type="match status" value="1"/>
</dbReference>
<gene>
    <name evidence="5" type="primary">105623604</name>
</gene>
<dbReference type="GO" id="GO:0046872">
    <property type="term" value="F:metal ion binding"/>
    <property type="evidence" value="ECO:0007669"/>
    <property type="project" value="UniProtKB-KW"/>
</dbReference>
<organism evidence="5 6">
    <name type="scientific">Atta cephalotes</name>
    <name type="common">Leafcutter ant</name>
    <dbReference type="NCBI Taxonomy" id="12957"/>
    <lineage>
        <taxon>Eukaryota</taxon>
        <taxon>Metazoa</taxon>
        <taxon>Ecdysozoa</taxon>
        <taxon>Arthropoda</taxon>
        <taxon>Hexapoda</taxon>
        <taxon>Insecta</taxon>
        <taxon>Pterygota</taxon>
        <taxon>Neoptera</taxon>
        <taxon>Endopterygota</taxon>
        <taxon>Hymenoptera</taxon>
        <taxon>Apocrita</taxon>
        <taxon>Aculeata</taxon>
        <taxon>Formicoidea</taxon>
        <taxon>Formicidae</taxon>
        <taxon>Myrmicinae</taxon>
        <taxon>Atta</taxon>
    </lineage>
</organism>